<sequence>MNLNIRLPQYLENVPERKAAAQRKAARPTPQGSREYLAVRRATRQNDLYENAWSELARIGACYEYPSWDGLVVLRNAAQEPVLYQAGYEVVVSSDVLEALKALPDKAGVQAVYDALEQYEQYEE</sequence>
<organism evidence="1 2">
    <name type="scientific">Cohnella phaseoli</name>
    <dbReference type="NCBI Taxonomy" id="456490"/>
    <lineage>
        <taxon>Bacteria</taxon>
        <taxon>Bacillati</taxon>
        <taxon>Bacillota</taxon>
        <taxon>Bacilli</taxon>
        <taxon>Bacillales</taxon>
        <taxon>Paenibacillaceae</taxon>
        <taxon>Cohnella</taxon>
    </lineage>
</organism>
<dbReference type="AlphaFoldDB" id="A0A3D9KJY9"/>
<accession>A0A3D9KJY9</accession>
<name>A0A3D9KJY9_9BACL</name>
<gene>
    <name evidence="1" type="ORF">DFP98_10347</name>
</gene>
<dbReference type="RefSeq" id="WP_116059339.1">
    <property type="nucleotide sequence ID" value="NZ_QRDZ01000003.1"/>
</dbReference>
<keyword evidence="2" id="KW-1185">Reference proteome</keyword>
<proteinExistence type="predicted"/>
<protein>
    <submittedName>
        <fullName evidence="1">Uncharacterized protein</fullName>
    </submittedName>
</protein>
<evidence type="ECO:0000313" key="2">
    <source>
        <dbReference type="Proteomes" id="UP000256977"/>
    </source>
</evidence>
<dbReference type="EMBL" id="QRDZ01000003">
    <property type="protein sequence ID" value="RED86196.1"/>
    <property type="molecule type" value="Genomic_DNA"/>
</dbReference>
<dbReference type="Proteomes" id="UP000256977">
    <property type="component" value="Unassembled WGS sequence"/>
</dbReference>
<reference evidence="1 2" key="1">
    <citation type="submission" date="2018-07" db="EMBL/GenBank/DDBJ databases">
        <title>Genomic Encyclopedia of Type Strains, Phase III (KMG-III): the genomes of soil and plant-associated and newly described type strains.</title>
        <authorList>
            <person name="Whitman W."/>
        </authorList>
    </citation>
    <scope>NUCLEOTIDE SEQUENCE [LARGE SCALE GENOMIC DNA]</scope>
    <source>
        <strain evidence="1 2">CECT 7287</strain>
    </source>
</reference>
<evidence type="ECO:0000313" key="1">
    <source>
        <dbReference type="EMBL" id="RED86196.1"/>
    </source>
</evidence>
<comment type="caution">
    <text evidence="1">The sequence shown here is derived from an EMBL/GenBank/DDBJ whole genome shotgun (WGS) entry which is preliminary data.</text>
</comment>